<accession>A0AA44R6N8</accession>
<evidence type="ECO:0000313" key="3">
    <source>
        <dbReference type="Proteomes" id="UP000183185"/>
    </source>
</evidence>
<comment type="caution">
    <text evidence="2">The sequence shown here is derived from an EMBL/GenBank/DDBJ whole genome shotgun (WGS) entry which is preliminary data.</text>
</comment>
<evidence type="ECO:0000259" key="1">
    <source>
        <dbReference type="Pfam" id="PF14436"/>
    </source>
</evidence>
<feature type="domain" description="Bacterial EndoU nuclease" evidence="1">
    <location>
        <begin position="26"/>
        <end position="150"/>
    </location>
</feature>
<dbReference type="Proteomes" id="UP000183185">
    <property type="component" value="Unassembled WGS sequence"/>
</dbReference>
<dbReference type="AlphaFoldDB" id="A0AA44R6N8"/>
<dbReference type="EMBL" id="MACH01000104">
    <property type="protein sequence ID" value="OJE42360.1"/>
    <property type="molecule type" value="Genomic_DNA"/>
</dbReference>
<name>A0AA44R6N8_9BACI</name>
<dbReference type="InterPro" id="IPR029501">
    <property type="entry name" value="EndoU_bac"/>
</dbReference>
<sequence>MSELTHTISPDAKTHLIAENKPISGKKGVLGTHNSDEFYNKLKSTGKDINNMIDPKNIVYDKDFPGLQTIEYKIPKGDGKEGFLDEYKIIKSPQTVYDPSKYSNEEMYQWGLEAMTNGYLEGYLICGEASNGMEFMGYFRNGEITNFHPVTSFD</sequence>
<reference evidence="2 3" key="1">
    <citation type="submission" date="2016-06" db="EMBL/GenBank/DDBJ databases">
        <title>First insights into the genetic diversity and population structure of in the Bacillus cereus group bacteria from diverse marine environments.</title>
        <authorList>
            <person name="Liu Y."/>
            <person name="Lai Q."/>
            <person name="Shao Z."/>
        </authorList>
    </citation>
    <scope>NUCLEOTIDE SEQUENCE [LARGE SCALE GENOMIC DNA]</scope>
    <source>
        <strain evidence="2 3">TD42</strain>
    </source>
</reference>
<gene>
    <name evidence="2" type="ORF">BAQ49_11970</name>
</gene>
<organism evidence="2 3">
    <name type="scientific">Bacillus proteolyticus</name>
    <dbReference type="NCBI Taxonomy" id="2026192"/>
    <lineage>
        <taxon>Bacteria</taxon>
        <taxon>Bacillati</taxon>
        <taxon>Bacillota</taxon>
        <taxon>Bacilli</taxon>
        <taxon>Bacillales</taxon>
        <taxon>Bacillaceae</taxon>
        <taxon>Bacillus</taxon>
        <taxon>Bacillus cereus group</taxon>
    </lineage>
</organism>
<proteinExistence type="predicted"/>
<dbReference type="GO" id="GO:0004519">
    <property type="term" value="F:endonuclease activity"/>
    <property type="evidence" value="ECO:0007669"/>
    <property type="project" value="InterPro"/>
</dbReference>
<protein>
    <recommendedName>
        <fullName evidence="1">Bacterial EndoU nuclease domain-containing protein</fullName>
    </recommendedName>
</protein>
<dbReference type="CDD" id="cd20686">
    <property type="entry name" value="CdiA-CT_Ec-like"/>
    <property type="match status" value="1"/>
</dbReference>
<dbReference type="Pfam" id="PF14436">
    <property type="entry name" value="EndoU_bacteria"/>
    <property type="match status" value="1"/>
</dbReference>
<evidence type="ECO:0000313" key="2">
    <source>
        <dbReference type="EMBL" id="OJE42360.1"/>
    </source>
</evidence>